<dbReference type="Pfam" id="PF12905">
    <property type="entry name" value="Glyco_hydro_101"/>
    <property type="match status" value="1"/>
</dbReference>
<dbReference type="SUPFAM" id="SSF49373">
    <property type="entry name" value="Invasin/intimin cell-adhesion fragments"/>
    <property type="match status" value="1"/>
</dbReference>
<dbReference type="Pfam" id="PF18080">
    <property type="entry name" value="Gal_mutarotas_3"/>
    <property type="match status" value="1"/>
</dbReference>
<dbReference type="Gene3D" id="2.60.40.1180">
    <property type="entry name" value="Golgi alpha-mannosidase II"/>
    <property type="match status" value="1"/>
</dbReference>
<evidence type="ECO:0000256" key="5">
    <source>
        <dbReference type="SAM" id="SignalP"/>
    </source>
</evidence>
<feature type="transmembrane region" description="Helical" evidence="4">
    <location>
        <begin position="2194"/>
        <end position="2214"/>
    </location>
</feature>
<dbReference type="InterPro" id="IPR014718">
    <property type="entry name" value="GH-type_carb-bd"/>
</dbReference>
<keyword evidence="1" id="KW-0326">Glycosidase</keyword>
<evidence type="ECO:0000313" key="8">
    <source>
        <dbReference type="Proteomes" id="UP000712157"/>
    </source>
</evidence>
<accession>A0A949NI73</accession>
<reference evidence="7" key="1">
    <citation type="submission" date="2021-06" db="EMBL/GenBank/DDBJ databases">
        <title>Description of novel taxa of the family Lachnospiraceae.</title>
        <authorList>
            <person name="Chaplin A.V."/>
            <person name="Sokolova S.R."/>
            <person name="Pikina A.P."/>
            <person name="Korzhanova M."/>
            <person name="Belova V."/>
            <person name="Korostin D."/>
            <person name="Efimov B.A."/>
        </authorList>
    </citation>
    <scope>NUCLEOTIDE SEQUENCE</scope>
    <source>
        <strain evidence="7">ASD5720</strain>
    </source>
</reference>
<evidence type="ECO:0000256" key="2">
    <source>
        <dbReference type="SAM" id="Coils"/>
    </source>
</evidence>
<gene>
    <name evidence="7" type="ORF">KTH89_12315</name>
</gene>
<dbReference type="Pfam" id="PF17451">
    <property type="entry name" value="Glyco_hyd_101C"/>
    <property type="match status" value="1"/>
</dbReference>
<dbReference type="Pfam" id="PF07554">
    <property type="entry name" value="FIVAR"/>
    <property type="match status" value="2"/>
</dbReference>
<dbReference type="InterPro" id="IPR008964">
    <property type="entry name" value="Invasin/intimin_cell_adhesion"/>
</dbReference>
<protein>
    <submittedName>
        <fullName evidence="7">Discoidin domain-containing protein</fullName>
    </submittedName>
</protein>
<dbReference type="GO" id="GO:0033926">
    <property type="term" value="F:endo-alpha-N-acetylgalactosaminidase activity"/>
    <property type="evidence" value="ECO:0007669"/>
    <property type="project" value="InterPro"/>
</dbReference>
<name>A0A949NI73_9FIRM</name>
<feature type="signal peptide" evidence="5">
    <location>
        <begin position="1"/>
        <end position="29"/>
    </location>
</feature>
<dbReference type="Gene3D" id="2.60.120.260">
    <property type="entry name" value="Galactose-binding domain-like"/>
    <property type="match status" value="6"/>
</dbReference>
<dbReference type="InterPro" id="IPR013780">
    <property type="entry name" value="Glyco_hydro_b"/>
</dbReference>
<dbReference type="GO" id="GO:0030246">
    <property type="term" value="F:carbohydrate binding"/>
    <property type="evidence" value="ECO:0007669"/>
    <property type="project" value="InterPro"/>
</dbReference>
<dbReference type="InterPro" id="IPR025706">
    <property type="entry name" value="Endoa_GalNAc"/>
</dbReference>
<sequence length="2225" mass="245817">MFNRRTRKWLGLFLAAACVLTAVPLPGSAGIAKAAQDYGIGTGKPTTASKDSQGNTASYANDGDDATRWYDGDNTNDGNWLLIDLEEVKEIRKVRLNWGSDTGTYPKAYRIQASADGTDGSYTDLYVSEQAPAQSVEEFEVNGTGRYIKLLIDSHGQWGTSVYELNLWDEEPEATADPYMIKYEAEGGRLSDASQIELEHASGGRAVGPLQTPGGNVAFSHIPAAGKIAVSYTSEGDGRIGLYINGTRTDIELPASDTFREKVFQAQIPENAQIRVQYDEGDQPITLDYIRVTGRETGLSQTGNYEAEDAVLIQGDNYEPQATEVKAVDLANASGGKYVDGFQESGDGSGICYPQMIEKDGVYVLKLGYARYYYEKADTISVYVNGVKRHHLNLVSQGSNVDDTIVSDPFELELKAGDTISIQVDAADNDQGMLRIDYLNVTEKSDEPDEPDTVVNGKQNFMIMPQDKITVPVEHLPDGEVLSYESDHQEIAAVDAITGEITGISAGTARIRGTGTADPGFEVVYQVKVVDKESELVPETMTMEAEEGTLLQGENTAKQVFVRSDAKASQEKSVDGFYDSGNGAGVLFKPAIPSEDQYDISVCYARDSYLIQTDTMSVFVNGERKGAITLLPHTGYSDYQESDALTLNLKPDDEVSIQVSKKDQDAGLLRLDYIRLTKKVTIPARGIELPESLTINEKESLDIPVTLTPEAADAKDIRWASSGEEMVSVDQGTIRANGTGDAVVTAVSVYNPSITDSVQIHAVQNENLDTLTNDTMTVMIDKTFPRVIEYRMASGAVMGGNSKALTQIKLNGKLYTPQVRYVKEGAGAEYKLTVPELEATITMTVRLEDNILKLDVTGIEESEDKAKRIFTFEIPDLNIISVGSNEAGAAFAGSKVESDITKTGDRFLDLTKTNSTDVTPDEYAYGFLNNEKVAAGIRSNGMDTKVYKQTVQDGSGYRTSLWNGTWRYRADDYTKKFQDMRGDYGAAGEVVTKTYEADYTEQLPLLYVVLAEDVNGSGNVDWQDAAVEFRKIMPTAQGMEEIPDAVVQRLVFPQSGEGNYPYVASLDETKRVYLNTDGLGQLVLNKFHNTGVWGDFTVYDDRLGGLRDFNKYVSDATNLYNSWVGVHTNYTEIFAKAGEFRPESILMQDDGITPKNGGYQAYGYWLEQVYTPDITFEALSLERQNRLVGFKNEVPDLGFIYSDVFSGGGWKGRRLAEDYKAAGLSYFVEWPYQNEEEAVWSHWAVEKVYSPPNLKAYASDIARFIFNHTKDRWDNNADVDGRYPNSCNLLMGADTTTYEGWPQKTTNNSFNQAIRVVFDNNLPTKYMQHFPILRMEKDADGWASHIWFEDQVEVYKDESTGKRMIEKDGKVIYNQDSYLIPWDEGLMGNPEGEDKEVKLYHWNENGGTSTWDLPDSWDGLATVYLYELTDQGKTGKTQVPVQNGKVTLENIKAKTAYVVYKGEAAKEPDVDYGEGGYVQDPGFNYGDLRCWTVDKGEASVKKNDTEFDDPNTPGWGRNAPYGEQRNYELIIDSEEETQVSQKITGLTPGEYAASVMVEVQQGKEREAAVLVDCAGKTSKNYTTKSILLDYDEYDSKIGTYMLRMRTTFTVPEGTNEAVIRLLAEAGEGKVRFDNVRIYDTTTPKAPDDAQGVVLYQDFEIAERDGVTGNDRYKATYEGYYPFNLGGSNGIHETRISIQMRHSPYTDNGADSPWDPNTAKVDDTLDQERSLKVLGTQRGIAIQTTPQTVRFEKGHQYRVSFLYQVQPAADYAFVVGDGKDTGSDASKPANLVSQSILEPTSKTKQFVYQFTADSDQNWIGIYRVQQTYSVSVDPTPLILDNLLVEDLTQAQTDSREALETLYEQNKDRQEDLYTEESWGAFVKALNQAKEALKPEGTKAQIDEAFDALKSAVDGLEPKEEEKPVPVQKDALRELAAEASTWKKEHYTQSSWAVLAAALKRADTILEDAEAAQEQVDEAYRILKAACDGLVTVKDISVDVQIKEGMPNIRFGDNNSVLHAVLTDEEFNQLQDGKEIGIILQIQAADTGKYAKDIEAVNAALNGQTLGALLDISLFKSLDGQNVNITETHSPVRLILDVPRELSGNADVERTFSIIRVHNGQAEVLPDLDREDGTITFENSRYSLFAIAYKDEAKKQENNGDPSKNDGNSGGSGHSGGSGKSDGDSQTASVATGDTAPIAGMVILVILAAAAGILVIRRKINRNRQEL</sequence>
<dbReference type="Gene3D" id="2.70.98.10">
    <property type="match status" value="1"/>
</dbReference>
<proteinExistence type="predicted"/>
<dbReference type="InterPro" id="IPR003343">
    <property type="entry name" value="Big_2"/>
</dbReference>
<keyword evidence="5" id="KW-0732">Signal</keyword>
<dbReference type="InterPro" id="IPR008979">
    <property type="entry name" value="Galactose-bd-like_sf"/>
</dbReference>
<dbReference type="InterPro" id="IPR040633">
    <property type="entry name" value="Gal_mutarotas_3"/>
</dbReference>
<dbReference type="SUPFAM" id="SSF49785">
    <property type="entry name" value="Galactose-binding domain-like"/>
    <property type="match status" value="1"/>
</dbReference>
<keyword evidence="4" id="KW-0472">Membrane</keyword>
<evidence type="ECO:0000256" key="1">
    <source>
        <dbReference type="ARBA" id="ARBA00023295"/>
    </source>
</evidence>
<dbReference type="InterPro" id="IPR000421">
    <property type="entry name" value="FA58C"/>
</dbReference>
<dbReference type="InterPro" id="IPR040502">
    <property type="entry name" value="GH101_dom-6"/>
</dbReference>
<evidence type="ECO:0000256" key="4">
    <source>
        <dbReference type="SAM" id="Phobius"/>
    </source>
</evidence>
<keyword evidence="8" id="KW-1185">Reference proteome</keyword>
<organism evidence="7 8">
    <name type="scientific">Diplocloster agilis</name>
    <dbReference type="NCBI Taxonomy" id="2850323"/>
    <lineage>
        <taxon>Bacteria</taxon>
        <taxon>Bacillati</taxon>
        <taxon>Bacillota</taxon>
        <taxon>Clostridia</taxon>
        <taxon>Lachnospirales</taxon>
        <taxon>Lachnospiraceae</taxon>
        <taxon>Diplocloster</taxon>
    </lineage>
</organism>
<feature type="chain" id="PRO_5038449902" evidence="5">
    <location>
        <begin position="30"/>
        <end position="2225"/>
    </location>
</feature>
<dbReference type="Gene3D" id="2.60.40.1080">
    <property type="match status" value="1"/>
</dbReference>
<dbReference type="InterPro" id="IPR035364">
    <property type="entry name" value="Beta_sandwich_GH101"/>
</dbReference>
<evidence type="ECO:0000313" key="7">
    <source>
        <dbReference type="EMBL" id="MBU9737325.1"/>
    </source>
</evidence>
<evidence type="ECO:0000259" key="6">
    <source>
        <dbReference type="PROSITE" id="PS50022"/>
    </source>
</evidence>
<dbReference type="RefSeq" id="WP_238721911.1">
    <property type="nucleotide sequence ID" value="NZ_JAHQCW010000019.1"/>
</dbReference>
<keyword evidence="4" id="KW-0812">Transmembrane</keyword>
<evidence type="ECO:0000256" key="3">
    <source>
        <dbReference type="SAM" id="MobiDB-lite"/>
    </source>
</evidence>
<feature type="compositionally biased region" description="Gly residues" evidence="3">
    <location>
        <begin position="2166"/>
        <end position="2178"/>
    </location>
</feature>
<keyword evidence="1" id="KW-0378">Hydrolase</keyword>
<feature type="coiled-coil region" evidence="2">
    <location>
        <begin position="1953"/>
        <end position="1984"/>
    </location>
</feature>
<dbReference type="InterPro" id="IPR049314">
    <property type="entry name" value="GH101_dom-5"/>
</dbReference>
<feature type="region of interest" description="Disordered" evidence="3">
    <location>
        <begin position="44"/>
        <end position="64"/>
    </location>
</feature>
<keyword evidence="4" id="KW-1133">Transmembrane helix</keyword>
<dbReference type="EMBL" id="JAHQCW010000019">
    <property type="protein sequence ID" value="MBU9737325.1"/>
    <property type="molecule type" value="Genomic_DNA"/>
</dbReference>
<dbReference type="Gene3D" id="1.20.1270.70">
    <property type="entry name" value="Designed single chain three-helix bundle"/>
    <property type="match status" value="1"/>
</dbReference>
<feature type="domain" description="F5/8 type C" evidence="6">
    <location>
        <begin position="18"/>
        <end position="170"/>
    </location>
</feature>
<dbReference type="Pfam" id="PF17974">
    <property type="entry name" value="GalBD_like"/>
    <property type="match status" value="1"/>
</dbReference>
<comment type="caution">
    <text evidence="7">The sequence shown here is derived from an EMBL/GenBank/DDBJ whole genome shotgun (WGS) entry which is preliminary data.</text>
</comment>
<dbReference type="Gene3D" id="3.20.20.80">
    <property type="entry name" value="Glycosidases"/>
    <property type="match status" value="1"/>
</dbReference>
<keyword evidence="2" id="KW-0175">Coiled coil</keyword>
<dbReference type="Pfam" id="PF00754">
    <property type="entry name" value="F5_F8_type_C"/>
    <property type="match status" value="1"/>
</dbReference>
<dbReference type="Gene3D" id="1.20.1270.90">
    <property type="entry name" value="AF1782-like"/>
    <property type="match status" value="1"/>
</dbReference>
<feature type="compositionally biased region" description="Polar residues" evidence="3">
    <location>
        <begin position="44"/>
        <end position="59"/>
    </location>
</feature>
<dbReference type="Pfam" id="PF02368">
    <property type="entry name" value="Big_2"/>
    <property type="match status" value="1"/>
</dbReference>
<dbReference type="Pfam" id="PF21466">
    <property type="entry name" value="GH101_dom-5"/>
    <property type="match status" value="1"/>
</dbReference>
<feature type="region of interest" description="Disordered" evidence="3">
    <location>
        <begin position="2152"/>
        <end position="2187"/>
    </location>
</feature>
<dbReference type="Proteomes" id="UP000712157">
    <property type="component" value="Unassembled WGS sequence"/>
</dbReference>
<dbReference type="PROSITE" id="PS50022">
    <property type="entry name" value="FA58C_3"/>
    <property type="match status" value="1"/>
</dbReference>